<evidence type="ECO:0000313" key="4">
    <source>
        <dbReference type="Proteomes" id="UP000237347"/>
    </source>
</evidence>
<dbReference type="Gene3D" id="3.80.10.10">
    <property type="entry name" value="Ribonuclease Inhibitor"/>
    <property type="match status" value="1"/>
</dbReference>
<dbReference type="Pfam" id="PF00560">
    <property type="entry name" value="LRR_1"/>
    <property type="match status" value="3"/>
</dbReference>
<dbReference type="SUPFAM" id="SSF52058">
    <property type="entry name" value="L domain-like"/>
    <property type="match status" value="1"/>
</dbReference>
<dbReference type="InterPro" id="IPR032675">
    <property type="entry name" value="LRR_dom_sf"/>
</dbReference>
<dbReference type="FunFam" id="3.80.10.10:FF:000383">
    <property type="entry name" value="Leucine-rich repeat receptor protein kinase EMS1"/>
    <property type="match status" value="1"/>
</dbReference>
<reference evidence="3 4" key="1">
    <citation type="journal article" date="2018" name="Sci. Data">
        <title>The draft genome sequence of cork oak.</title>
        <authorList>
            <person name="Ramos A.M."/>
            <person name="Usie A."/>
            <person name="Barbosa P."/>
            <person name="Barros P.M."/>
            <person name="Capote T."/>
            <person name="Chaves I."/>
            <person name="Simoes F."/>
            <person name="Abreu I."/>
            <person name="Carrasquinho I."/>
            <person name="Faro C."/>
            <person name="Guimaraes J.B."/>
            <person name="Mendonca D."/>
            <person name="Nobrega F."/>
            <person name="Rodrigues L."/>
            <person name="Saibo N.J.M."/>
            <person name="Varela M.C."/>
            <person name="Egas C."/>
            <person name="Matos J."/>
            <person name="Miguel C.M."/>
            <person name="Oliveira M.M."/>
            <person name="Ricardo C.P."/>
            <person name="Goncalves S."/>
        </authorList>
    </citation>
    <scope>NUCLEOTIDE SEQUENCE [LARGE SCALE GENOMIC DNA]</scope>
    <source>
        <strain evidence="4">cv. HL8</strain>
    </source>
</reference>
<sequence length="175" mass="19745">MILSSTGVRLKGMLRTNAASSVNCSRLQWLFLMHNQFKGMLPNVLGNLSTQLKYFMINNNLIFGQIPSGIGNLISMIHLWMHGNKFTGTIPSDIGNLQNLAWLALWSCRRNNGTLTRPSLSCNWSGTFFLALGFNATCLAIRKAHKVLQWKEELFGLLYKHGYGLLRSILRVVIF</sequence>
<keyword evidence="1" id="KW-0433">Leucine-rich repeat</keyword>
<proteinExistence type="predicted"/>
<keyword evidence="2" id="KW-0677">Repeat</keyword>
<dbReference type="PANTHER" id="PTHR48054">
    <property type="entry name" value="RECEPTOR KINASE-LIKE PROTEIN XA21"/>
    <property type="match status" value="1"/>
</dbReference>
<evidence type="ECO:0000313" key="3">
    <source>
        <dbReference type="EMBL" id="KAK7845982.1"/>
    </source>
</evidence>
<keyword evidence="4" id="KW-1185">Reference proteome</keyword>
<dbReference type="AlphaFoldDB" id="A0AAW0L4F4"/>
<dbReference type="InterPro" id="IPR052592">
    <property type="entry name" value="LRR-RLK"/>
</dbReference>
<dbReference type="EMBL" id="PKMF04000162">
    <property type="protein sequence ID" value="KAK7845982.1"/>
    <property type="molecule type" value="Genomic_DNA"/>
</dbReference>
<organism evidence="3 4">
    <name type="scientific">Quercus suber</name>
    <name type="common">Cork oak</name>
    <dbReference type="NCBI Taxonomy" id="58331"/>
    <lineage>
        <taxon>Eukaryota</taxon>
        <taxon>Viridiplantae</taxon>
        <taxon>Streptophyta</taxon>
        <taxon>Embryophyta</taxon>
        <taxon>Tracheophyta</taxon>
        <taxon>Spermatophyta</taxon>
        <taxon>Magnoliopsida</taxon>
        <taxon>eudicotyledons</taxon>
        <taxon>Gunneridae</taxon>
        <taxon>Pentapetalae</taxon>
        <taxon>rosids</taxon>
        <taxon>fabids</taxon>
        <taxon>Fagales</taxon>
        <taxon>Fagaceae</taxon>
        <taxon>Quercus</taxon>
    </lineage>
</organism>
<comment type="caution">
    <text evidence="3">The sequence shown here is derived from an EMBL/GenBank/DDBJ whole genome shotgun (WGS) entry which is preliminary data.</text>
</comment>
<evidence type="ECO:0000256" key="2">
    <source>
        <dbReference type="ARBA" id="ARBA00022737"/>
    </source>
</evidence>
<dbReference type="InterPro" id="IPR001611">
    <property type="entry name" value="Leu-rich_rpt"/>
</dbReference>
<name>A0AAW0L4F4_QUESU</name>
<protein>
    <submittedName>
        <fullName evidence="3">Receptor-like protein 53</fullName>
    </submittedName>
</protein>
<dbReference type="Proteomes" id="UP000237347">
    <property type="component" value="Unassembled WGS sequence"/>
</dbReference>
<accession>A0AAW0L4F4</accession>
<evidence type="ECO:0000256" key="1">
    <source>
        <dbReference type="ARBA" id="ARBA00022614"/>
    </source>
</evidence>
<dbReference type="PANTHER" id="PTHR48054:SF82">
    <property type="entry name" value="LRR RECEPTOR-LIKE SERINE_THREONINE-PROTEIN KINASE FLS2"/>
    <property type="match status" value="1"/>
</dbReference>
<gene>
    <name evidence="3" type="primary">RLP53_0</name>
    <name evidence="3" type="ORF">CFP56_008575</name>
</gene>